<accession>A0A4R7Z5N9</accession>
<dbReference type="InterPro" id="IPR051393">
    <property type="entry name" value="ABC_transporter_permease"/>
</dbReference>
<dbReference type="GO" id="GO:0055085">
    <property type="term" value="P:transmembrane transport"/>
    <property type="evidence" value="ECO:0007669"/>
    <property type="project" value="InterPro"/>
</dbReference>
<comment type="subcellular location">
    <subcellularLocation>
        <location evidence="1 7">Cell membrane</location>
        <topology evidence="1 7">Multi-pass membrane protein</topology>
    </subcellularLocation>
</comment>
<dbReference type="OrthoDB" id="9809173at2"/>
<organism evidence="9 10">
    <name type="scientific">Halanaerobium saccharolyticum</name>
    <dbReference type="NCBI Taxonomy" id="43595"/>
    <lineage>
        <taxon>Bacteria</taxon>
        <taxon>Bacillati</taxon>
        <taxon>Bacillota</taxon>
        <taxon>Clostridia</taxon>
        <taxon>Halanaerobiales</taxon>
        <taxon>Halanaerobiaceae</taxon>
        <taxon>Halanaerobium</taxon>
    </lineage>
</organism>
<dbReference type="EMBL" id="SODA01000005">
    <property type="protein sequence ID" value="TDW06450.1"/>
    <property type="molecule type" value="Genomic_DNA"/>
</dbReference>
<evidence type="ECO:0000259" key="8">
    <source>
        <dbReference type="PROSITE" id="PS50928"/>
    </source>
</evidence>
<keyword evidence="5 7" id="KW-1133">Transmembrane helix</keyword>
<sequence>MQLLKKIKNSYKLRRKLMAYLFILPSLTIFILFILYPIVYSFIMSFYDWNILSTEASYIGLDNYNNMLNDSRFWNALKNTFYFSFGFVPIGIIISLILALFVNRKIKGKNIFRTIYFLPVIAPMSIIAIIWTFLLNPDIGMISYYFSLIGLENTAWLRDPDLAMPAVIMVSIWKEMGFNMVVFLAGLQSIDESYYEAARIDGATKLEQFFYVTLPLLKSTTAFVVIMTVIKSLQVFDQVYVMTGGGPLFSTETLVQYIYKLGFVNFNMGYGSTVAYALFILLLFVTIIQLRYFKGEE</sequence>
<keyword evidence="2 7" id="KW-0813">Transport</keyword>
<gene>
    <name evidence="9" type="ORF">C8C77_10586</name>
</gene>
<evidence type="ECO:0000256" key="1">
    <source>
        <dbReference type="ARBA" id="ARBA00004651"/>
    </source>
</evidence>
<name>A0A4R7Z5N9_9FIRM</name>
<dbReference type="PROSITE" id="PS50928">
    <property type="entry name" value="ABC_TM1"/>
    <property type="match status" value="1"/>
</dbReference>
<feature type="transmembrane region" description="Helical" evidence="7">
    <location>
        <begin position="274"/>
        <end position="293"/>
    </location>
</feature>
<evidence type="ECO:0000313" key="9">
    <source>
        <dbReference type="EMBL" id="TDW06450.1"/>
    </source>
</evidence>
<evidence type="ECO:0000256" key="3">
    <source>
        <dbReference type="ARBA" id="ARBA00022475"/>
    </source>
</evidence>
<evidence type="ECO:0000256" key="5">
    <source>
        <dbReference type="ARBA" id="ARBA00022989"/>
    </source>
</evidence>
<evidence type="ECO:0000256" key="7">
    <source>
        <dbReference type="RuleBase" id="RU363032"/>
    </source>
</evidence>
<comment type="similarity">
    <text evidence="7">Belongs to the binding-protein-dependent transport system permease family.</text>
</comment>
<dbReference type="InterPro" id="IPR035906">
    <property type="entry name" value="MetI-like_sf"/>
</dbReference>
<protein>
    <submittedName>
        <fullName evidence="9">Carbohydrate ABC transporter membrane protein 1 (CUT1 family)</fullName>
    </submittedName>
</protein>
<dbReference type="AlphaFoldDB" id="A0A4R7Z5N9"/>
<evidence type="ECO:0000256" key="2">
    <source>
        <dbReference type="ARBA" id="ARBA00022448"/>
    </source>
</evidence>
<feature type="transmembrane region" description="Helical" evidence="7">
    <location>
        <begin position="114"/>
        <end position="134"/>
    </location>
</feature>
<dbReference type="PANTHER" id="PTHR30193">
    <property type="entry name" value="ABC TRANSPORTER PERMEASE PROTEIN"/>
    <property type="match status" value="1"/>
</dbReference>
<keyword evidence="3" id="KW-1003">Cell membrane</keyword>
<feature type="transmembrane region" description="Helical" evidence="7">
    <location>
        <begin position="20"/>
        <end position="43"/>
    </location>
</feature>
<dbReference type="InterPro" id="IPR000515">
    <property type="entry name" value="MetI-like"/>
</dbReference>
<feature type="domain" description="ABC transmembrane type-1" evidence="8">
    <location>
        <begin position="77"/>
        <end position="291"/>
    </location>
</feature>
<proteinExistence type="inferred from homology"/>
<evidence type="ECO:0000256" key="6">
    <source>
        <dbReference type="ARBA" id="ARBA00023136"/>
    </source>
</evidence>
<dbReference type="Gene3D" id="1.10.3720.10">
    <property type="entry name" value="MetI-like"/>
    <property type="match status" value="1"/>
</dbReference>
<keyword evidence="4 7" id="KW-0812">Transmembrane</keyword>
<dbReference type="Pfam" id="PF00528">
    <property type="entry name" value="BPD_transp_1"/>
    <property type="match status" value="1"/>
</dbReference>
<dbReference type="PANTHER" id="PTHR30193:SF37">
    <property type="entry name" value="INNER MEMBRANE ABC TRANSPORTER PERMEASE PROTEIN YCJO"/>
    <property type="match status" value="1"/>
</dbReference>
<dbReference type="Proteomes" id="UP000294697">
    <property type="component" value="Unassembled WGS sequence"/>
</dbReference>
<keyword evidence="6 7" id="KW-0472">Membrane</keyword>
<feature type="transmembrane region" description="Helical" evidence="7">
    <location>
        <begin position="81"/>
        <end position="102"/>
    </location>
</feature>
<reference evidence="9 10" key="1">
    <citation type="submission" date="2019-03" db="EMBL/GenBank/DDBJ databases">
        <title>Subsurface microbial communities from deep shales in Ohio and West Virginia, USA.</title>
        <authorList>
            <person name="Wrighton K."/>
        </authorList>
    </citation>
    <scope>NUCLEOTIDE SEQUENCE [LARGE SCALE GENOMIC DNA]</scope>
    <source>
        <strain evidence="9 10">MSL9.2</strain>
    </source>
</reference>
<feature type="transmembrane region" description="Helical" evidence="7">
    <location>
        <begin position="208"/>
        <end position="230"/>
    </location>
</feature>
<dbReference type="RefSeq" id="WP_111570692.1">
    <property type="nucleotide sequence ID" value="NZ_QLME01000001.1"/>
</dbReference>
<dbReference type="SUPFAM" id="SSF161098">
    <property type="entry name" value="MetI-like"/>
    <property type="match status" value="1"/>
</dbReference>
<evidence type="ECO:0000256" key="4">
    <source>
        <dbReference type="ARBA" id="ARBA00022692"/>
    </source>
</evidence>
<evidence type="ECO:0000313" key="10">
    <source>
        <dbReference type="Proteomes" id="UP000294697"/>
    </source>
</evidence>
<dbReference type="GO" id="GO:0005886">
    <property type="term" value="C:plasma membrane"/>
    <property type="evidence" value="ECO:0007669"/>
    <property type="project" value="UniProtKB-SubCell"/>
</dbReference>
<comment type="caution">
    <text evidence="9">The sequence shown here is derived from an EMBL/GenBank/DDBJ whole genome shotgun (WGS) entry which is preliminary data.</text>
</comment>
<feature type="transmembrane region" description="Helical" evidence="7">
    <location>
        <begin position="162"/>
        <end position="187"/>
    </location>
</feature>
<dbReference type="CDD" id="cd06261">
    <property type="entry name" value="TM_PBP2"/>
    <property type="match status" value="1"/>
</dbReference>